<feature type="signal peptide" evidence="3">
    <location>
        <begin position="1"/>
        <end position="34"/>
    </location>
</feature>
<comment type="caution">
    <text evidence="4">The sequence shown here is derived from an EMBL/GenBank/DDBJ whole genome shotgun (WGS) entry which is preliminary data.</text>
</comment>
<evidence type="ECO:0000313" key="5">
    <source>
        <dbReference type="Proteomes" id="UP000308760"/>
    </source>
</evidence>
<dbReference type="RefSeq" id="WP_136533340.1">
    <property type="nucleotide sequence ID" value="NZ_STGY01000016.1"/>
</dbReference>
<evidence type="ECO:0000256" key="3">
    <source>
        <dbReference type="SAM" id="SignalP"/>
    </source>
</evidence>
<keyword evidence="5" id="KW-1185">Reference proteome</keyword>
<gene>
    <name evidence="4" type="ORF">FAB82_04445</name>
</gene>
<evidence type="ECO:0000313" key="4">
    <source>
        <dbReference type="EMBL" id="THV42775.1"/>
    </source>
</evidence>
<dbReference type="Proteomes" id="UP000308760">
    <property type="component" value="Unassembled WGS sequence"/>
</dbReference>
<evidence type="ECO:0000256" key="2">
    <source>
        <dbReference type="SAM" id="Phobius"/>
    </source>
</evidence>
<sequence>MNTPVRPLTAALPAVVTAALVAAVALAVASPASAQSAEPEGIAEFEATGSGLAIDAPTELSTVPSLVPEREDFAFLGDPGDLVWVAGTEDGATYPTLDATDVEADLTVSLDKVEGPGEAWLYTFAGPGVAEPLASTADDQVFTLAAGTTAVVVLAVDQPGQYTVELTAKEKSGHGYAPLATFGGHAQSGSGSASATYAVSAAEATASEVQNTLADSGDAEGNGQAEASCVEIGSGHVDIGPRLVDGEWTAQIRDDTGSEPTWRELSDVVLTIPDSALFPIPEGDAYGFLGEAGQDIYMLPQTQSSDIVWPGWNTQDSTVIEAIPGAVDWNLTDVSGPGDFTLFLTSTFGGAEVLFDSGEALPQTVSIPRNTHAHGNWTFSEAGVYQLTIEFTAKTAAGEEYTDDAVVQLAVGDSADAGEACTGGGSGDTSDKSGGDDGDGDSGGFLPTTGTGWILWGLGAAALAVIIGVIIMVATRKRKAALVTGDADAS</sequence>
<name>A0A4S8QIF6_9ACTN</name>
<accession>A0A4S8QIF6</accession>
<dbReference type="InterPro" id="IPR022435">
    <property type="entry name" value="Surface-anchored_actinobac"/>
</dbReference>
<keyword evidence="2" id="KW-0472">Membrane</keyword>
<dbReference type="NCBIfam" id="TIGR03769">
    <property type="entry name" value="P_ac_wall_RPT"/>
    <property type="match status" value="1"/>
</dbReference>
<dbReference type="NCBIfam" id="NF038134">
    <property type="entry name" value="choice_anch_M"/>
    <property type="match status" value="1"/>
</dbReference>
<dbReference type="EMBL" id="STGY01000016">
    <property type="protein sequence ID" value="THV42775.1"/>
    <property type="molecule type" value="Genomic_DNA"/>
</dbReference>
<feature type="region of interest" description="Disordered" evidence="1">
    <location>
        <begin position="418"/>
        <end position="443"/>
    </location>
</feature>
<dbReference type="InterPro" id="IPR022395">
    <property type="entry name" value="CHP03773_ABC_transptr-like"/>
</dbReference>
<proteinExistence type="predicted"/>
<reference evidence="5" key="1">
    <citation type="submission" date="2019-04" db="EMBL/GenBank/DDBJ databases">
        <title>Nocardioides xinjiangensis sp. nov.</title>
        <authorList>
            <person name="Liu S."/>
        </authorList>
    </citation>
    <scope>NUCLEOTIDE SEQUENCE [LARGE SCALE GENOMIC DNA]</scope>
    <source>
        <strain evidence="5">18</strain>
    </source>
</reference>
<feature type="transmembrane region" description="Helical" evidence="2">
    <location>
        <begin position="453"/>
        <end position="474"/>
    </location>
</feature>
<keyword evidence="2" id="KW-0812">Transmembrane</keyword>
<organism evidence="4 5">
    <name type="scientific">Glycomyces buryatensis</name>
    <dbReference type="NCBI Taxonomy" id="2570927"/>
    <lineage>
        <taxon>Bacteria</taxon>
        <taxon>Bacillati</taxon>
        <taxon>Actinomycetota</taxon>
        <taxon>Actinomycetes</taxon>
        <taxon>Glycomycetales</taxon>
        <taxon>Glycomycetaceae</taxon>
        <taxon>Glycomyces</taxon>
    </lineage>
</organism>
<dbReference type="NCBIfam" id="TIGR03773">
    <property type="entry name" value="anch_rpt_wall"/>
    <property type="match status" value="1"/>
</dbReference>
<feature type="chain" id="PRO_5020948759" description="Cell wall anchor protein" evidence="3">
    <location>
        <begin position="35"/>
        <end position="490"/>
    </location>
</feature>
<keyword evidence="2" id="KW-1133">Transmembrane helix</keyword>
<reference evidence="4 5" key="2">
    <citation type="submission" date="2019-05" db="EMBL/GenBank/DDBJ databases">
        <title>Glycomyces buryatensis sp. nov.</title>
        <authorList>
            <person name="Nikitina E."/>
        </authorList>
    </citation>
    <scope>NUCLEOTIDE SEQUENCE [LARGE SCALE GENOMIC DNA]</scope>
    <source>
        <strain evidence="4 5">18</strain>
    </source>
</reference>
<dbReference type="OrthoDB" id="4424311at2"/>
<dbReference type="AlphaFoldDB" id="A0A4S8QIF6"/>
<evidence type="ECO:0000256" key="1">
    <source>
        <dbReference type="SAM" id="MobiDB-lite"/>
    </source>
</evidence>
<evidence type="ECO:0008006" key="6">
    <source>
        <dbReference type="Google" id="ProtNLM"/>
    </source>
</evidence>
<keyword evidence="3" id="KW-0732">Signal</keyword>
<protein>
    <recommendedName>
        <fullName evidence="6">Cell wall anchor protein</fullName>
    </recommendedName>
</protein>